<dbReference type="Pfam" id="PF02759">
    <property type="entry name" value="RUN"/>
    <property type="match status" value="1"/>
</dbReference>
<dbReference type="STRING" id="158441.A0A226ELK4"/>
<gene>
    <name evidence="2" type="ORF">Fcan01_07256</name>
</gene>
<dbReference type="OrthoDB" id="9044749at2759"/>
<sequence length="447" mass="50648">MTLSDPLLKELKGHIAKLVLGSNPPYGDENETVFLLCHCIESIFLKGLIRHDGFRPWRTDCFSWFYQLVRKYHRVVPLTFKLAFEEVLNDPKTRTQAGKMRLLIRTCLKKRCLHIPIQFHVENQDYDDRNLRVNYHGQSIMGHEILSQIFLSLIQQLSHYEFRFDLLNSSFLDESWQIPEVVKAEFVPVCDKLGLTLGFPMGFAVIVDIIAYSLAAEVSDTVAVGDIMDEFNGIAVRNFYGSKIESLFRKNRSKPFTITFIKATDSKGQIYLPAIKLYKILGLDPEKLSYSKVSDTNTHPDEIDLELSSYNDDERAGDIIESSKLLNPPLESKTISQDLLQEPDATQSTTRYQSIMDELVLSDDLHLPTLRTNDPSLAATASDLIDIDLNSPAEIDWESLGQPETCTESINAALLEQGQEDNLKTPIQGSNSVFQAKYVDDANPFTV</sequence>
<dbReference type="EMBL" id="LNIX01000003">
    <property type="protein sequence ID" value="OXA58573.1"/>
    <property type="molecule type" value="Genomic_DNA"/>
</dbReference>
<dbReference type="OMA" id="LIRHDGF"/>
<evidence type="ECO:0000259" key="1">
    <source>
        <dbReference type="PROSITE" id="PS50826"/>
    </source>
</evidence>
<name>A0A226ELK4_FOLCA</name>
<dbReference type="CDD" id="cd17682">
    <property type="entry name" value="RUN_RUFY4_like"/>
    <property type="match status" value="1"/>
</dbReference>
<dbReference type="InterPro" id="IPR004012">
    <property type="entry name" value="Run_dom"/>
</dbReference>
<comment type="caution">
    <text evidence="2">The sequence shown here is derived from an EMBL/GenBank/DDBJ whole genome shotgun (WGS) entry which is preliminary data.</text>
</comment>
<feature type="domain" description="RUN" evidence="1">
    <location>
        <begin position="27"/>
        <end position="169"/>
    </location>
</feature>
<dbReference type="PANTHER" id="PTHR46753:SF3">
    <property type="entry name" value="PDZ DOMAIN-CONTAINING PROTEIN"/>
    <property type="match status" value="1"/>
</dbReference>
<keyword evidence="3" id="KW-1185">Reference proteome</keyword>
<dbReference type="SUPFAM" id="SSF140741">
    <property type="entry name" value="RUN domain-like"/>
    <property type="match status" value="1"/>
</dbReference>
<evidence type="ECO:0000313" key="3">
    <source>
        <dbReference type="Proteomes" id="UP000198287"/>
    </source>
</evidence>
<protein>
    <recommendedName>
        <fullName evidence="1">RUN domain-containing protein</fullName>
    </recommendedName>
</protein>
<dbReference type="PANTHER" id="PTHR46753">
    <property type="entry name" value="FYVE AND COILED-COIL DOMAIN-CONTAINING PROTEIN 1"/>
    <property type="match status" value="1"/>
</dbReference>
<evidence type="ECO:0000313" key="2">
    <source>
        <dbReference type="EMBL" id="OXA58573.1"/>
    </source>
</evidence>
<dbReference type="Gene3D" id="1.20.58.900">
    <property type="match status" value="1"/>
</dbReference>
<reference evidence="2 3" key="1">
    <citation type="submission" date="2015-12" db="EMBL/GenBank/DDBJ databases">
        <title>The genome of Folsomia candida.</title>
        <authorList>
            <person name="Faddeeva A."/>
            <person name="Derks M.F."/>
            <person name="Anvar Y."/>
            <person name="Smit S."/>
            <person name="Van Straalen N."/>
            <person name="Roelofs D."/>
        </authorList>
    </citation>
    <scope>NUCLEOTIDE SEQUENCE [LARGE SCALE GENOMIC DNA]</scope>
    <source>
        <strain evidence="2 3">VU population</strain>
        <tissue evidence="2">Whole body</tissue>
    </source>
</reference>
<dbReference type="PROSITE" id="PS50826">
    <property type="entry name" value="RUN"/>
    <property type="match status" value="1"/>
</dbReference>
<organism evidence="2 3">
    <name type="scientific">Folsomia candida</name>
    <name type="common">Springtail</name>
    <dbReference type="NCBI Taxonomy" id="158441"/>
    <lineage>
        <taxon>Eukaryota</taxon>
        <taxon>Metazoa</taxon>
        <taxon>Ecdysozoa</taxon>
        <taxon>Arthropoda</taxon>
        <taxon>Hexapoda</taxon>
        <taxon>Collembola</taxon>
        <taxon>Entomobryomorpha</taxon>
        <taxon>Isotomoidea</taxon>
        <taxon>Isotomidae</taxon>
        <taxon>Proisotominae</taxon>
        <taxon>Folsomia</taxon>
    </lineage>
</organism>
<dbReference type="InterPro" id="IPR037213">
    <property type="entry name" value="Run_dom_sf"/>
</dbReference>
<accession>A0A226ELK4</accession>
<dbReference type="Proteomes" id="UP000198287">
    <property type="component" value="Unassembled WGS sequence"/>
</dbReference>
<proteinExistence type="predicted"/>
<dbReference type="AlphaFoldDB" id="A0A226ELK4"/>